<evidence type="ECO:0000313" key="4">
    <source>
        <dbReference type="EMBL" id="CAH0100438.1"/>
    </source>
</evidence>
<dbReference type="Pfam" id="PF04493">
    <property type="entry name" value="Endonuclease_5"/>
    <property type="match status" value="1"/>
</dbReference>
<dbReference type="CDD" id="cd06559">
    <property type="entry name" value="Endonuclease_V"/>
    <property type="match status" value="1"/>
</dbReference>
<comment type="similarity">
    <text evidence="3">Belongs to the short-chain dehydrogenases/reductases (SDR) family.</text>
</comment>
<dbReference type="PRINTS" id="PR00081">
    <property type="entry name" value="GDHRDH"/>
</dbReference>
<keyword evidence="5" id="KW-1185">Reference proteome</keyword>
<evidence type="ECO:0000256" key="2">
    <source>
        <dbReference type="ARBA" id="ARBA00023002"/>
    </source>
</evidence>
<dbReference type="Gene3D" id="3.30.2170.10">
    <property type="entry name" value="archaeoglobus fulgidus dsm 4304 superfamily"/>
    <property type="match status" value="1"/>
</dbReference>
<dbReference type="GO" id="GO:0004090">
    <property type="term" value="F:carbonyl reductase (NADPH) activity"/>
    <property type="evidence" value="ECO:0007669"/>
    <property type="project" value="TreeGrafter"/>
</dbReference>
<comment type="caution">
    <text evidence="4">The sequence shown here is derived from an EMBL/GenBank/DDBJ whole genome shotgun (WGS) entry which is preliminary data.</text>
</comment>
<evidence type="ECO:0000256" key="3">
    <source>
        <dbReference type="RuleBase" id="RU000363"/>
    </source>
</evidence>
<sequence length="465" mass="50978">MLARSIFLTGCSRGLGLEIVKQIHPFTETLIATCRNPESASELRELADEHSHIRILPVDVLDHETFNDVAEEVSSIVGEQGLNLLINNAGISPRSTRINFVTAEAMSETFAVNTTSPLMLTKALLPLLKVGASSVFEDESDFCIKNAAVVNISSVLGSISNNTGDHSGGLYPYRCSKAALNMVTRSLSSDLNPFNITVISIHPGWVRTDMGGPNAPLSPQESIESLISTLKGLTFDKSGLFFNQNGEEIPWNLKLVGGMDISFCKADSSLACCTLVVCSLSQQLKVVYEDSLHDQNVMAFSNLGFLAFREFEPCLNLYTKLTSRHPELIPELLMFDGNGILHPRGLGLASHFGVCTNTCTIGVAKNLYQMGNILRDEHHLSQINSLSTPGDHFFIKNSDGNVGEVLGAALKTTREAKRPIYISIGHRIGLETAIWAVMQCIDRYRIPEPTRQADIRSRLLVRKME</sequence>
<name>A0A8J2RIM1_9CRUS</name>
<dbReference type="PRINTS" id="PR00080">
    <property type="entry name" value="SDRFAMILY"/>
</dbReference>
<keyword evidence="1" id="KW-0521">NADP</keyword>
<keyword evidence="2" id="KW-0560">Oxidoreductase</keyword>
<dbReference type="EMBL" id="CAKKLH010000036">
    <property type="protein sequence ID" value="CAH0100438.1"/>
    <property type="molecule type" value="Genomic_DNA"/>
</dbReference>
<reference evidence="4" key="1">
    <citation type="submission" date="2021-11" db="EMBL/GenBank/DDBJ databases">
        <authorList>
            <person name="Schell T."/>
        </authorList>
    </citation>
    <scope>NUCLEOTIDE SEQUENCE</scope>
    <source>
        <strain evidence="4">M5</strain>
    </source>
</reference>
<dbReference type="SUPFAM" id="SSF51735">
    <property type="entry name" value="NAD(P)-binding Rossmann-fold domains"/>
    <property type="match status" value="1"/>
</dbReference>
<dbReference type="InterPro" id="IPR051468">
    <property type="entry name" value="Fungal_SecMetab_SDRs"/>
</dbReference>
<dbReference type="OrthoDB" id="9982184at2759"/>
<evidence type="ECO:0000313" key="5">
    <source>
        <dbReference type="Proteomes" id="UP000789390"/>
    </source>
</evidence>
<dbReference type="Proteomes" id="UP000789390">
    <property type="component" value="Unassembled WGS sequence"/>
</dbReference>
<evidence type="ECO:0008006" key="6">
    <source>
        <dbReference type="Google" id="ProtNLM"/>
    </source>
</evidence>
<proteinExistence type="inferred from homology"/>
<dbReference type="Gene3D" id="3.40.50.720">
    <property type="entry name" value="NAD(P)-binding Rossmann-like Domain"/>
    <property type="match status" value="1"/>
</dbReference>
<dbReference type="Pfam" id="PF00106">
    <property type="entry name" value="adh_short"/>
    <property type="match status" value="1"/>
</dbReference>
<dbReference type="PANTHER" id="PTHR43544:SF7">
    <property type="entry name" value="NADB-LER2"/>
    <property type="match status" value="1"/>
</dbReference>
<protein>
    <recommendedName>
        <fullName evidence="6">Endonuclease V</fullName>
    </recommendedName>
</protein>
<organism evidence="4 5">
    <name type="scientific">Daphnia galeata</name>
    <dbReference type="NCBI Taxonomy" id="27404"/>
    <lineage>
        <taxon>Eukaryota</taxon>
        <taxon>Metazoa</taxon>
        <taxon>Ecdysozoa</taxon>
        <taxon>Arthropoda</taxon>
        <taxon>Crustacea</taxon>
        <taxon>Branchiopoda</taxon>
        <taxon>Diplostraca</taxon>
        <taxon>Cladocera</taxon>
        <taxon>Anomopoda</taxon>
        <taxon>Daphniidae</taxon>
        <taxon>Daphnia</taxon>
    </lineage>
</organism>
<dbReference type="AlphaFoldDB" id="A0A8J2RIM1"/>
<gene>
    <name evidence="4" type="ORF">DGAL_LOCUS2668</name>
</gene>
<dbReference type="InterPro" id="IPR007581">
    <property type="entry name" value="Endonuclease-V"/>
</dbReference>
<dbReference type="InterPro" id="IPR002347">
    <property type="entry name" value="SDR_fam"/>
</dbReference>
<accession>A0A8J2RIM1</accession>
<dbReference type="PANTHER" id="PTHR43544">
    <property type="entry name" value="SHORT-CHAIN DEHYDROGENASE/REDUCTASE"/>
    <property type="match status" value="1"/>
</dbReference>
<dbReference type="GO" id="GO:0004519">
    <property type="term" value="F:endonuclease activity"/>
    <property type="evidence" value="ECO:0007669"/>
    <property type="project" value="InterPro"/>
</dbReference>
<dbReference type="CDD" id="cd05325">
    <property type="entry name" value="carb_red_sniffer_like_SDR_c"/>
    <property type="match status" value="1"/>
</dbReference>
<dbReference type="InterPro" id="IPR036291">
    <property type="entry name" value="NAD(P)-bd_dom_sf"/>
</dbReference>
<dbReference type="GO" id="GO:0006281">
    <property type="term" value="P:DNA repair"/>
    <property type="evidence" value="ECO:0007669"/>
    <property type="project" value="InterPro"/>
</dbReference>
<evidence type="ECO:0000256" key="1">
    <source>
        <dbReference type="ARBA" id="ARBA00022857"/>
    </source>
</evidence>
<dbReference type="GO" id="GO:0005737">
    <property type="term" value="C:cytoplasm"/>
    <property type="evidence" value="ECO:0007669"/>
    <property type="project" value="TreeGrafter"/>
</dbReference>